<dbReference type="STRING" id="633440.SAMN05421869_112176"/>
<feature type="transmembrane region" description="Helical" evidence="8">
    <location>
        <begin position="165"/>
        <end position="185"/>
    </location>
</feature>
<proteinExistence type="inferred from homology"/>
<dbReference type="PRINTS" id="PR01036">
    <property type="entry name" value="TCRTETB"/>
</dbReference>
<evidence type="ECO:0000256" key="5">
    <source>
        <dbReference type="ARBA" id="ARBA00022692"/>
    </source>
</evidence>
<accession>A0A1G8WIJ1</accession>
<feature type="transmembrane region" description="Helical" evidence="8">
    <location>
        <begin position="261"/>
        <end position="283"/>
    </location>
</feature>
<feature type="transmembrane region" description="Helical" evidence="8">
    <location>
        <begin position="327"/>
        <end position="346"/>
    </location>
</feature>
<dbReference type="NCBIfam" id="TIGR00711">
    <property type="entry name" value="efflux_EmrB"/>
    <property type="match status" value="1"/>
</dbReference>
<keyword evidence="11" id="KW-1185">Reference proteome</keyword>
<dbReference type="Pfam" id="PF07690">
    <property type="entry name" value="MFS_1"/>
    <property type="match status" value="1"/>
</dbReference>
<feature type="transmembrane region" description="Helical" evidence="8">
    <location>
        <begin position="197"/>
        <end position="216"/>
    </location>
</feature>
<dbReference type="PANTHER" id="PTHR23501:SF197">
    <property type="entry name" value="COMD"/>
    <property type="match status" value="1"/>
</dbReference>
<feature type="transmembrane region" description="Helical" evidence="8">
    <location>
        <begin position="390"/>
        <end position="412"/>
    </location>
</feature>
<evidence type="ECO:0000256" key="8">
    <source>
        <dbReference type="SAM" id="Phobius"/>
    </source>
</evidence>
<evidence type="ECO:0000256" key="4">
    <source>
        <dbReference type="ARBA" id="ARBA00022475"/>
    </source>
</evidence>
<dbReference type="PANTHER" id="PTHR23501">
    <property type="entry name" value="MAJOR FACILITATOR SUPERFAMILY"/>
    <property type="match status" value="1"/>
</dbReference>
<comment type="subcellular location">
    <subcellularLocation>
        <location evidence="1">Cell membrane</location>
        <topology evidence="1">Multi-pass membrane protein</topology>
    </subcellularLocation>
</comment>
<keyword evidence="5 8" id="KW-0812">Transmembrane</keyword>
<dbReference type="InterPro" id="IPR020846">
    <property type="entry name" value="MFS_dom"/>
</dbReference>
<evidence type="ECO:0000313" key="11">
    <source>
        <dbReference type="Proteomes" id="UP000199202"/>
    </source>
</evidence>
<organism evidence="10 11">
    <name type="scientific">Nonomuraea jiangxiensis</name>
    <dbReference type="NCBI Taxonomy" id="633440"/>
    <lineage>
        <taxon>Bacteria</taxon>
        <taxon>Bacillati</taxon>
        <taxon>Actinomycetota</taxon>
        <taxon>Actinomycetes</taxon>
        <taxon>Streptosporangiales</taxon>
        <taxon>Streptosporangiaceae</taxon>
        <taxon>Nonomuraea</taxon>
    </lineage>
</organism>
<evidence type="ECO:0000256" key="3">
    <source>
        <dbReference type="ARBA" id="ARBA00022448"/>
    </source>
</evidence>
<feature type="transmembrane region" description="Helical" evidence="8">
    <location>
        <begin position="135"/>
        <end position="153"/>
    </location>
</feature>
<dbReference type="GO" id="GO:0005886">
    <property type="term" value="C:plasma membrane"/>
    <property type="evidence" value="ECO:0007669"/>
    <property type="project" value="UniProtKB-SubCell"/>
</dbReference>
<name>A0A1G8WIJ1_9ACTN</name>
<dbReference type="FunFam" id="1.20.1720.10:FF:000004">
    <property type="entry name" value="EmrB/QacA family drug resistance transporter"/>
    <property type="match status" value="1"/>
</dbReference>
<feature type="domain" description="Major facilitator superfamily (MFS) profile" evidence="9">
    <location>
        <begin position="8"/>
        <end position="452"/>
    </location>
</feature>
<dbReference type="GO" id="GO:0022857">
    <property type="term" value="F:transmembrane transporter activity"/>
    <property type="evidence" value="ECO:0007669"/>
    <property type="project" value="InterPro"/>
</dbReference>
<evidence type="ECO:0000256" key="2">
    <source>
        <dbReference type="ARBA" id="ARBA00007520"/>
    </source>
</evidence>
<dbReference type="InterPro" id="IPR036259">
    <property type="entry name" value="MFS_trans_sf"/>
</dbReference>
<keyword evidence="3" id="KW-0813">Transport</keyword>
<dbReference type="EMBL" id="FNDJ01000012">
    <property type="protein sequence ID" value="SDJ77873.1"/>
    <property type="molecule type" value="Genomic_DNA"/>
</dbReference>
<dbReference type="Proteomes" id="UP000199202">
    <property type="component" value="Unassembled WGS sequence"/>
</dbReference>
<protein>
    <submittedName>
        <fullName evidence="10">Drug resistance transporter, EmrB/QacA subfamily</fullName>
    </submittedName>
</protein>
<evidence type="ECO:0000256" key="6">
    <source>
        <dbReference type="ARBA" id="ARBA00022989"/>
    </source>
</evidence>
<dbReference type="Gene3D" id="1.20.1720.10">
    <property type="entry name" value="Multidrug resistance protein D"/>
    <property type="match status" value="1"/>
</dbReference>
<sequence length="504" mass="51642">MTRSLYFGVFGLMLGMFLAMLDGLIVGTALPTITGELGGLELLSWVVTAYLLASAATTPIWGKLGDLYGRKGTFMTAIVIFLAGSMLAGLAQDIGQLITFRAIQGIGAGGLMVGPLSIIGVLVPPRESGRVQSMVGAMMPVAFIGGPLLGGLLTDHLSWRWTFYVNVPVGAVALVVVGLGVRLTGERIRARIDVPGAALLTCGILALTLLASWGGVTYAWTSPQILGLGAVAVGALAWFVRVERRAAEPIIPPGLFRDRNFTLAQVLSFLAGAVMMAVTAYLPQYMQFVQGASPTAGGMLLLPLLFGMLAAQLVTGRLISRNGRYRVYPILGGAVLVPGVLLLTLLDTGTGTGLSSALTVVAGVGTGLLMQSTLLLTLNSAGPRDMGAASGTVTLVRTIGGSLGIALLGALYSSRMEAGLSGSLGAAAAERLMGGGGLTPELMSALAAPVRAAVREAVSAGLHMVLAGSAVLAVLAFAAAWFVREVPLRTEAAAAPPVTTKSTM</sequence>
<gene>
    <name evidence="10" type="ORF">SAMN05421869_112176</name>
</gene>
<evidence type="ECO:0000313" key="10">
    <source>
        <dbReference type="EMBL" id="SDJ77873.1"/>
    </source>
</evidence>
<evidence type="ECO:0000259" key="9">
    <source>
        <dbReference type="PROSITE" id="PS50850"/>
    </source>
</evidence>
<dbReference type="AlphaFoldDB" id="A0A1G8WIJ1"/>
<reference evidence="10 11" key="1">
    <citation type="submission" date="2016-10" db="EMBL/GenBank/DDBJ databases">
        <authorList>
            <person name="de Groot N.N."/>
        </authorList>
    </citation>
    <scope>NUCLEOTIDE SEQUENCE [LARGE SCALE GENOMIC DNA]</scope>
    <source>
        <strain evidence="10 11">CGMCC 4.6533</strain>
    </source>
</reference>
<feature type="transmembrane region" description="Helical" evidence="8">
    <location>
        <begin position="222"/>
        <end position="240"/>
    </location>
</feature>
<dbReference type="InterPro" id="IPR011701">
    <property type="entry name" value="MFS"/>
</dbReference>
<dbReference type="InterPro" id="IPR004638">
    <property type="entry name" value="EmrB-like"/>
</dbReference>
<feature type="transmembrane region" description="Helical" evidence="8">
    <location>
        <begin position="73"/>
        <end position="91"/>
    </location>
</feature>
<feature type="transmembrane region" description="Helical" evidence="8">
    <location>
        <begin position="7"/>
        <end position="30"/>
    </location>
</feature>
<keyword evidence="4" id="KW-1003">Cell membrane</keyword>
<feature type="transmembrane region" description="Helical" evidence="8">
    <location>
        <begin position="103"/>
        <end position="123"/>
    </location>
</feature>
<keyword evidence="7 8" id="KW-0472">Membrane</keyword>
<dbReference type="RefSeq" id="WP_245765285.1">
    <property type="nucleotide sequence ID" value="NZ_FNDJ01000012.1"/>
</dbReference>
<evidence type="ECO:0000256" key="1">
    <source>
        <dbReference type="ARBA" id="ARBA00004651"/>
    </source>
</evidence>
<feature type="transmembrane region" description="Helical" evidence="8">
    <location>
        <begin position="295"/>
        <end position="315"/>
    </location>
</feature>
<keyword evidence="6 8" id="KW-1133">Transmembrane helix</keyword>
<feature type="transmembrane region" description="Helical" evidence="8">
    <location>
        <begin position="358"/>
        <end position="378"/>
    </location>
</feature>
<comment type="similarity">
    <text evidence="2">Belongs to the major facilitator superfamily. TCR/Tet family.</text>
</comment>
<dbReference type="SUPFAM" id="SSF103473">
    <property type="entry name" value="MFS general substrate transporter"/>
    <property type="match status" value="1"/>
</dbReference>
<dbReference type="PROSITE" id="PS50850">
    <property type="entry name" value="MFS"/>
    <property type="match status" value="1"/>
</dbReference>
<feature type="transmembrane region" description="Helical" evidence="8">
    <location>
        <begin position="42"/>
        <end position="61"/>
    </location>
</feature>
<evidence type="ECO:0000256" key="7">
    <source>
        <dbReference type="ARBA" id="ARBA00023136"/>
    </source>
</evidence>
<dbReference type="Gene3D" id="1.20.1250.20">
    <property type="entry name" value="MFS general substrate transporter like domains"/>
    <property type="match status" value="1"/>
</dbReference>
<feature type="transmembrane region" description="Helical" evidence="8">
    <location>
        <begin position="460"/>
        <end position="483"/>
    </location>
</feature>